<evidence type="ECO:0000313" key="2">
    <source>
        <dbReference type="Proteomes" id="UP000050514"/>
    </source>
</evidence>
<dbReference type="Proteomes" id="UP000050514">
    <property type="component" value="Unassembled WGS sequence"/>
</dbReference>
<dbReference type="RefSeq" id="WP_061918809.1">
    <property type="nucleotide sequence ID" value="NZ_DF967971.1"/>
</dbReference>
<organism evidence="1 2">
    <name type="scientific">Bellilinea caldifistulae</name>
    <dbReference type="NCBI Taxonomy" id="360411"/>
    <lineage>
        <taxon>Bacteria</taxon>
        <taxon>Bacillati</taxon>
        <taxon>Chloroflexota</taxon>
        <taxon>Anaerolineae</taxon>
        <taxon>Anaerolineales</taxon>
        <taxon>Anaerolineaceae</taxon>
        <taxon>Bellilinea</taxon>
    </lineage>
</organism>
<dbReference type="AlphaFoldDB" id="A0A0P6XGT9"/>
<evidence type="ECO:0000313" key="1">
    <source>
        <dbReference type="EMBL" id="KPL74529.1"/>
    </source>
</evidence>
<sequence length="118" mass="13706">MQKDLTIKEIVEFMTLDLTDNQKFKRNVAFYIVSNANILRPHFEAFESQRKSMLEKYGRAGENGDIIIPQENVKSFTEEMKQLLDSKVTVTLSTIQLDDLPEEMDISTMRKLMLMIGK</sequence>
<name>A0A0P6XGT9_9CHLR</name>
<keyword evidence="2" id="KW-1185">Reference proteome</keyword>
<comment type="caution">
    <text evidence="1">The sequence shown here is derived from an EMBL/GenBank/DDBJ whole genome shotgun (WGS) entry which is preliminary data.</text>
</comment>
<accession>A0A0P6XGT9</accession>
<gene>
    <name evidence="1" type="ORF">AC812_12085</name>
</gene>
<dbReference type="EMBL" id="LGHJ01000017">
    <property type="protein sequence ID" value="KPL74529.1"/>
    <property type="molecule type" value="Genomic_DNA"/>
</dbReference>
<protein>
    <submittedName>
        <fullName evidence="1">Uncharacterized protein</fullName>
    </submittedName>
</protein>
<reference evidence="1 2" key="1">
    <citation type="submission" date="2015-07" db="EMBL/GenBank/DDBJ databases">
        <title>Draft genome of Bellilinea caldifistulae DSM 17877.</title>
        <authorList>
            <person name="Hemp J."/>
            <person name="Ward L.M."/>
            <person name="Pace L.A."/>
            <person name="Fischer W.W."/>
        </authorList>
    </citation>
    <scope>NUCLEOTIDE SEQUENCE [LARGE SCALE GENOMIC DNA]</scope>
    <source>
        <strain evidence="1 2">GOMI-1</strain>
    </source>
</reference>
<proteinExistence type="predicted"/>
<dbReference type="STRING" id="360411.AC812_12085"/>